<dbReference type="EMBL" id="CM000881">
    <property type="protein sequence ID" value="PNT71550.1"/>
    <property type="molecule type" value="Genomic_DNA"/>
</dbReference>
<dbReference type="Pfam" id="PF01486">
    <property type="entry name" value="K-box"/>
    <property type="match status" value="1"/>
</dbReference>
<dbReference type="OrthoDB" id="1898716at2759"/>
<dbReference type="EnsemblPlants" id="PNT71550">
    <property type="protein sequence ID" value="PNT71550"/>
    <property type="gene ID" value="BRADI_2g31084v3"/>
</dbReference>
<evidence type="ECO:0000259" key="1">
    <source>
        <dbReference type="Pfam" id="PF01486"/>
    </source>
</evidence>
<dbReference type="GO" id="GO:0003700">
    <property type="term" value="F:DNA-binding transcription factor activity"/>
    <property type="evidence" value="ECO:0007669"/>
    <property type="project" value="InterPro"/>
</dbReference>
<feature type="domain" description="K-box" evidence="1">
    <location>
        <begin position="32"/>
        <end position="78"/>
    </location>
</feature>
<evidence type="ECO:0000313" key="3">
    <source>
        <dbReference type="EnsemblPlants" id="PNT71550"/>
    </source>
</evidence>
<accession>A0A2K2DB94</accession>
<name>A0A2K2DB94_BRADI</name>
<gene>
    <name evidence="2" type="ORF">BRADI_2g31084v3</name>
</gene>
<dbReference type="Proteomes" id="UP000008810">
    <property type="component" value="Chromosome 2"/>
</dbReference>
<dbReference type="GO" id="GO:0005634">
    <property type="term" value="C:nucleus"/>
    <property type="evidence" value="ECO:0007669"/>
    <property type="project" value="InterPro"/>
</dbReference>
<sequence length="90" mass="10609">MPVFMHHFGETGRISRILEKYQINSGKMLWDENHKSLSAEIDQIKKENDNMHIEFRHLKGKDLNSLQPKELIMIEEALGSFGLWRGKCHF</sequence>
<dbReference type="AlphaFoldDB" id="A0A2K2DB94"/>
<dbReference type="InParanoid" id="A0A2K2DB94"/>
<dbReference type="STRING" id="15368.A0A2K2DB94"/>
<organism evidence="2">
    <name type="scientific">Brachypodium distachyon</name>
    <name type="common">Purple false brome</name>
    <name type="synonym">Trachynia distachya</name>
    <dbReference type="NCBI Taxonomy" id="15368"/>
    <lineage>
        <taxon>Eukaryota</taxon>
        <taxon>Viridiplantae</taxon>
        <taxon>Streptophyta</taxon>
        <taxon>Embryophyta</taxon>
        <taxon>Tracheophyta</taxon>
        <taxon>Spermatophyta</taxon>
        <taxon>Magnoliopsida</taxon>
        <taxon>Liliopsida</taxon>
        <taxon>Poales</taxon>
        <taxon>Poaceae</taxon>
        <taxon>BOP clade</taxon>
        <taxon>Pooideae</taxon>
        <taxon>Stipodae</taxon>
        <taxon>Brachypodieae</taxon>
        <taxon>Brachypodium</taxon>
    </lineage>
</organism>
<protein>
    <recommendedName>
        <fullName evidence="1">K-box domain-containing protein</fullName>
    </recommendedName>
</protein>
<reference evidence="3" key="3">
    <citation type="submission" date="2018-08" db="UniProtKB">
        <authorList>
            <consortium name="EnsemblPlants"/>
        </authorList>
    </citation>
    <scope>IDENTIFICATION</scope>
    <source>
        <strain evidence="3">cv. Bd21</strain>
    </source>
</reference>
<dbReference type="Gramene" id="PNT71550">
    <property type="protein sequence ID" value="PNT71550"/>
    <property type="gene ID" value="BRADI_2g31084v3"/>
</dbReference>
<evidence type="ECO:0000313" key="4">
    <source>
        <dbReference type="Proteomes" id="UP000008810"/>
    </source>
</evidence>
<reference evidence="2 3" key="1">
    <citation type="journal article" date="2010" name="Nature">
        <title>Genome sequencing and analysis of the model grass Brachypodium distachyon.</title>
        <authorList>
            <consortium name="International Brachypodium Initiative"/>
        </authorList>
    </citation>
    <scope>NUCLEOTIDE SEQUENCE [LARGE SCALE GENOMIC DNA]</scope>
    <source>
        <strain evidence="2 3">Bd21</strain>
    </source>
</reference>
<dbReference type="InterPro" id="IPR002487">
    <property type="entry name" value="TF_Kbox"/>
</dbReference>
<evidence type="ECO:0000313" key="2">
    <source>
        <dbReference type="EMBL" id="PNT71550.1"/>
    </source>
</evidence>
<proteinExistence type="predicted"/>
<reference evidence="2" key="2">
    <citation type="submission" date="2017-06" db="EMBL/GenBank/DDBJ databases">
        <title>WGS assembly of Brachypodium distachyon.</title>
        <authorList>
            <consortium name="The International Brachypodium Initiative"/>
            <person name="Lucas S."/>
            <person name="Harmon-Smith M."/>
            <person name="Lail K."/>
            <person name="Tice H."/>
            <person name="Grimwood J."/>
            <person name="Bruce D."/>
            <person name="Barry K."/>
            <person name="Shu S."/>
            <person name="Lindquist E."/>
            <person name="Wang M."/>
            <person name="Pitluck S."/>
            <person name="Vogel J.P."/>
            <person name="Garvin D.F."/>
            <person name="Mockler T.C."/>
            <person name="Schmutz J."/>
            <person name="Rokhsar D."/>
            <person name="Bevan M.W."/>
        </authorList>
    </citation>
    <scope>NUCLEOTIDE SEQUENCE</scope>
    <source>
        <strain evidence="2">Bd21</strain>
    </source>
</reference>
<keyword evidence="4" id="KW-1185">Reference proteome</keyword>